<keyword evidence="3" id="KW-1185">Reference proteome</keyword>
<dbReference type="InterPro" id="IPR029063">
    <property type="entry name" value="SAM-dependent_MTases_sf"/>
</dbReference>
<gene>
    <name evidence="2" type="ORF">HNR73_001646</name>
</gene>
<sequence>MTDSTVAPEVHEYYERGGERTRLTASATGRLEFLRTRDILRRLIGEAPATVLDVGGGTGVHAAWLAGDGHAVTLIDPIASQVAVAAALPGVDARIGDARALPLPDASFDAVLLMGPLYHLQTTEERVTALREARRVAKPGGLIVAAVIGRFAPWLDGLRWDLLTLDGAPAMLDKVAATGELRPRDYGLDTVFTTAYAHRPEQADAEFAAAGLTPDTYAVEGAAWLVSRLEALLDEDDSRTRLLDGLRAFEREPSLLGASSHLLVTARNT</sequence>
<dbReference type="InterPro" id="IPR013216">
    <property type="entry name" value="Methyltransf_11"/>
</dbReference>
<name>A0A841FC04_9ACTN</name>
<dbReference type="PANTHER" id="PTHR42912:SF45">
    <property type="entry name" value="23S RRNA (GUANINE(745)-N(1))-METHYLTRANSFERASE"/>
    <property type="match status" value="1"/>
</dbReference>
<keyword evidence="2" id="KW-0808">Transferase</keyword>
<protein>
    <submittedName>
        <fullName evidence="2">SAM-dependent methyltransferase</fullName>
    </submittedName>
</protein>
<dbReference type="GO" id="GO:0008757">
    <property type="term" value="F:S-adenosylmethionine-dependent methyltransferase activity"/>
    <property type="evidence" value="ECO:0007669"/>
    <property type="project" value="InterPro"/>
</dbReference>
<dbReference type="InterPro" id="IPR050508">
    <property type="entry name" value="Methyltransf_Superfamily"/>
</dbReference>
<dbReference type="EMBL" id="JACHGT010000003">
    <property type="protein sequence ID" value="MBB6033796.1"/>
    <property type="molecule type" value="Genomic_DNA"/>
</dbReference>
<comment type="caution">
    <text evidence="2">The sequence shown here is derived from an EMBL/GenBank/DDBJ whole genome shotgun (WGS) entry which is preliminary data.</text>
</comment>
<dbReference type="Proteomes" id="UP000548476">
    <property type="component" value="Unassembled WGS sequence"/>
</dbReference>
<reference evidence="2 3" key="1">
    <citation type="submission" date="2020-08" db="EMBL/GenBank/DDBJ databases">
        <title>Genomic Encyclopedia of Type Strains, Phase IV (KMG-IV): sequencing the most valuable type-strain genomes for metagenomic binning, comparative biology and taxonomic classification.</title>
        <authorList>
            <person name="Goeker M."/>
        </authorList>
    </citation>
    <scope>NUCLEOTIDE SEQUENCE [LARGE SCALE GENOMIC DNA]</scope>
    <source>
        <strain evidence="2 3">YIM 65646</strain>
    </source>
</reference>
<feature type="domain" description="Methyltransferase type 11" evidence="1">
    <location>
        <begin position="52"/>
        <end position="144"/>
    </location>
</feature>
<evidence type="ECO:0000259" key="1">
    <source>
        <dbReference type="Pfam" id="PF08241"/>
    </source>
</evidence>
<dbReference type="PANTHER" id="PTHR42912">
    <property type="entry name" value="METHYLTRANSFERASE"/>
    <property type="match status" value="1"/>
</dbReference>
<dbReference type="GO" id="GO:0032259">
    <property type="term" value="P:methylation"/>
    <property type="evidence" value="ECO:0007669"/>
    <property type="project" value="UniProtKB-KW"/>
</dbReference>
<dbReference type="CDD" id="cd02440">
    <property type="entry name" value="AdoMet_MTases"/>
    <property type="match status" value="1"/>
</dbReference>
<evidence type="ECO:0000313" key="3">
    <source>
        <dbReference type="Proteomes" id="UP000548476"/>
    </source>
</evidence>
<keyword evidence="2" id="KW-0489">Methyltransferase</keyword>
<dbReference type="AlphaFoldDB" id="A0A841FC04"/>
<organism evidence="2 3">
    <name type="scientific">Phytomonospora endophytica</name>
    <dbReference type="NCBI Taxonomy" id="714109"/>
    <lineage>
        <taxon>Bacteria</taxon>
        <taxon>Bacillati</taxon>
        <taxon>Actinomycetota</taxon>
        <taxon>Actinomycetes</taxon>
        <taxon>Micromonosporales</taxon>
        <taxon>Micromonosporaceae</taxon>
        <taxon>Phytomonospora</taxon>
    </lineage>
</organism>
<evidence type="ECO:0000313" key="2">
    <source>
        <dbReference type="EMBL" id="MBB6033796.1"/>
    </source>
</evidence>
<dbReference type="SUPFAM" id="SSF53335">
    <property type="entry name" value="S-adenosyl-L-methionine-dependent methyltransferases"/>
    <property type="match status" value="1"/>
</dbReference>
<dbReference type="RefSeq" id="WP_184786658.1">
    <property type="nucleotide sequence ID" value="NZ_BONT01000013.1"/>
</dbReference>
<dbReference type="Pfam" id="PF08241">
    <property type="entry name" value="Methyltransf_11"/>
    <property type="match status" value="1"/>
</dbReference>
<proteinExistence type="predicted"/>
<dbReference type="Gene3D" id="3.40.50.150">
    <property type="entry name" value="Vaccinia Virus protein VP39"/>
    <property type="match status" value="1"/>
</dbReference>
<accession>A0A841FC04</accession>